<gene>
    <name evidence="1" type="ORF">B9Z55_027921</name>
</gene>
<dbReference type="AlphaFoldDB" id="A0A2G5SE07"/>
<keyword evidence="2" id="KW-1185">Reference proteome</keyword>
<sequence>MQVLKDTLSPVFFPTTQPSFLCEPPLFRVPGSTRHGKPKRNAQISAQISIREKEKCGWGALLSRCDEVKEERQKNVKRRISFSGVEFYQLGLLNLVTDGTMCVPDVIGFYFSRN</sequence>
<proteinExistence type="predicted"/>
<dbReference type="EMBL" id="PDUG01000014">
    <property type="protein sequence ID" value="PIC13298.1"/>
    <property type="molecule type" value="Genomic_DNA"/>
</dbReference>
<reference evidence="2" key="1">
    <citation type="submission" date="2017-10" db="EMBL/GenBank/DDBJ databases">
        <title>Rapid genome shrinkage in a self-fertile nematode reveals novel sperm competition proteins.</title>
        <authorList>
            <person name="Yin D."/>
            <person name="Schwarz E.M."/>
            <person name="Thomas C.G."/>
            <person name="Felde R.L."/>
            <person name="Korf I.F."/>
            <person name="Cutter A.D."/>
            <person name="Schartner C.M."/>
            <person name="Ralston E.J."/>
            <person name="Meyer B.J."/>
            <person name="Haag E.S."/>
        </authorList>
    </citation>
    <scope>NUCLEOTIDE SEQUENCE [LARGE SCALE GENOMIC DNA]</scope>
    <source>
        <strain evidence="2">JU1422</strain>
    </source>
</reference>
<comment type="caution">
    <text evidence="1">The sequence shown here is derived from an EMBL/GenBank/DDBJ whole genome shotgun (WGS) entry which is preliminary data.</text>
</comment>
<name>A0A2G5SE07_9PELO</name>
<organism evidence="1 2">
    <name type="scientific">Caenorhabditis nigoni</name>
    <dbReference type="NCBI Taxonomy" id="1611254"/>
    <lineage>
        <taxon>Eukaryota</taxon>
        <taxon>Metazoa</taxon>
        <taxon>Ecdysozoa</taxon>
        <taxon>Nematoda</taxon>
        <taxon>Chromadorea</taxon>
        <taxon>Rhabditida</taxon>
        <taxon>Rhabditina</taxon>
        <taxon>Rhabditomorpha</taxon>
        <taxon>Rhabditoidea</taxon>
        <taxon>Rhabditidae</taxon>
        <taxon>Peloderinae</taxon>
        <taxon>Caenorhabditis</taxon>
    </lineage>
</organism>
<evidence type="ECO:0000313" key="1">
    <source>
        <dbReference type="EMBL" id="PIC13298.1"/>
    </source>
</evidence>
<protein>
    <submittedName>
        <fullName evidence="1">Uncharacterized protein</fullName>
    </submittedName>
</protein>
<dbReference type="Proteomes" id="UP000230233">
    <property type="component" value="Unassembled WGS sequence"/>
</dbReference>
<accession>A0A2G5SE07</accession>
<evidence type="ECO:0000313" key="2">
    <source>
        <dbReference type="Proteomes" id="UP000230233"/>
    </source>
</evidence>